<protein>
    <submittedName>
        <fullName evidence="2">Uncharacterized protein</fullName>
    </submittedName>
</protein>
<gene>
    <name evidence="2" type="ORF">AGLY_002823</name>
</gene>
<evidence type="ECO:0000313" key="3">
    <source>
        <dbReference type="Proteomes" id="UP000475862"/>
    </source>
</evidence>
<sequence length="201" mass="22744">MNVFGGSQAGETKKIISDIQSSNKTLQNEINNQQKEIHNIKSNVVHLLTLENRMSELFNNYIETNTTLSFILSSIDSVNAEIKRITGIFDENSLPNHGSYISDLNTLMNVFGSSQAGETKKTISKLDDSIKIIRFELNEKMSQLENNTKIIEQKLSNIVQLTENLKFKVSDLEDNVDYMKSQISDLVENDAEIAEIKKPKE</sequence>
<dbReference type="EMBL" id="VYZN01000009">
    <property type="protein sequence ID" value="KAE9542912.1"/>
    <property type="molecule type" value="Genomic_DNA"/>
</dbReference>
<accession>A0A6G0U3Q5</accession>
<dbReference type="OrthoDB" id="10370147at2759"/>
<organism evidence="2 3">
    <name type="scientific">Aphis glycines</name>
    <name type="common">Soybean aphid</name>
    <dbReference type="NCBI Taxonomy" id="307491"/>
    <lineage>
        <taxon>Eukaryota</taxon>
        <taxon>Metazoa</taxon>
        <taxon>Ecdysozoa</taxon>
        <taxon>Arthropoda</taxon>
        <taxon>Hexapoda</taxon>
        <taxon>Insecta</taxon>
        <taxon>Pterygota</taxon>
        <taxon>Neoptera</taxon>
        <taxon>Paraneoptera</taxon>
        <taxon>Hemiptera</taxon>
        <taxon>Sternorrhyncha</taxon>
        <taxon>Aphidomorpha</taxon>
        <taxon>Aphidoidea</taxon>
        <taxon>Aphididae</taxon>
        <taxon>Aphidini</taxon>
        <taxon>Aphis</taxon>
        <taxon>Aphis</taxon>
    </lineage>
</organism>
<dbReference type="Proteomes" id="UP000475862">
    <property type="component" value="Unassembled WGS sequence"/>
</dbReference>
<feature type="coiled-coil region" evidence="1">
    <location>
        <begin position="134"/>
        <end position="189"/>
    </location>
</feature>
<reference evidence="2 3" key="1">
    <citation type="submission" date="2019-08" db="EMBL/GenBank/DDBJ databases">
        <title>The genome of the soybean aphid Biotype 1, its phylome, world population structure and adaptation to the North American continent.</title>
        <authorList>
            <person name="Giordano R."/>
            <person name="Donthu R.K."/>
            <person name="Hernandez A.G."/>
            <person name="Wright C.L."/>
            <person name="Zimin A.V."/>
        </authorList>
    </citation>
    <scope>NUCLEOTIDE SEQUENCE [LARGE SCALE GENOMIC DNA]</scope>
    <source>
        <tissue evidence="2">Whole aphids</tissue>
    </source>
</reference>
<dbReference type="AlphaFoldDB" id="A0A6G0U3Q5"/>
<proteinExistence type="predicted"/>
<evidence type="ECO:0000256" key="1">
    <source>
        <dbReference type="SAM" id="Coils"/>
    </source>
</evidence>
<feature type="coiled-coil region" evidence="1">
    <location>
        <begin position="16"/>
        <end position="43"/>
    </location>
</feature>
<comment type="caution">
    <text evidence="2">The sequence shown here is derived from an EMBL/GenBank/DDBJ whole genome shotgun (WGS) entry which is preliminary data.</text>
</comment>
<keyword evidence="1" id="KW-0175">Coiled coil</keyword>
<keyword evidence="3" id="KW-1185">Reference proteome</keyword>
<name>A0A6G0U3Q5_APHGL</name>
<evidence type="ECO:0000313" key="2">
    <source>
        <dbReference type="EMBL" id="KAE9542912.1"/>
    </source>
</evidence>